<sequence length="296" mass="34169">MAIRYCSFATRGYRWRQWMRMTSLKLAEPSVELSFWNLGRLLSAGIRREVPWFDPHLHGAGYWCWKPFIMLRELESLQEGDYLLYTDAGRPPGTLFRHSVQPLVQWLEEKGQDILPGVNISYYTGDLSRWCKQSVFDALNLDIRDFEHSPLIQPTPCFLKKSEESVRILREWMELCRQFSLVSSPTPEEKSRCRDNFADHTHDQTLWSLVAAMNHLDCLYSGKGVIHLDGRQPFLRHPGFDDKDPDFFLGELGAERVERPLLTFLSGVHQGIAFCEKAVNKLSKIAGLGPLKGFYG</sequence>
<dbReference type="OrthoDB" id="9804725at2"/>
<dbReference type="AlphaFoldDB" id="A0A6N2VL19"/>
<gene>
    <name evidence="1" type="ORF">AMLFYP55_01448</name>
</gene>
<reference evidence="1" key="1">
    <citation type="submission" date="2019-11" db="EMBL/GenBank/DDBJ databases">
        <authorList>
            <person name="Feng L."/>
        </authorList>
    </citation>
    <scope>NUCLEOTIDE SEQUENCE</scope>
    <source>
        <strain evidence="1">AMuciniphilaLFYP55</strain>
    </source>
</reference>
<accession>A0A6N2VL19</accession>
<dbReference type="EMBL" id="CACRSS010000021">
    <property type="protein sequence ID" value="VYT27706.1"/>
    <property type="molecule type" value="Genomic_DNA"/>
</dbReference>
<dbReference type="RefSeq" id="WP_022395900.1">
    <property type="nucleotide sequence ID" value="NZ_CACRSS010000021.1"/>
</dbReference>
<proteinExistence type="predicted"/>
<organism evidence="1">
    <name type="scientific">Akkermansia muciniphila</name>
    <dbReference type="NCBI Taxonomy" id="239935"/>
    <lineage>
        <taxon>Bacteria</taxon>
        <taxon>Pseudomonadati</taxon>
        <taxon>Verrucomicrobiota</taxon>
        <taxon>Verrucomicrobiia</taxon>
        <taxon>Verrucomicrobiales</taxon>
        <taxon>Akkermansiaceae</taxon>
        <taxon>Akkermansia</taxon>
    </lineage>
</organism>
<name>A0A6N2VL19_9BACT</name>
<evidence type="ECO:0000313" key="1">
    <source>
        <dbReference type="EMBL" id="VYT27706.1"/>
    </source>
</evidence>
<protein>
    <submittedName>
        <fullName evidence="1">Uncharacterized protein</fullName>
    </submittedName>
</protein>